<comment type="similarity">
    <text evidence="1">Belongs to the aldehyde dehydrogenase family.</text>
</comment>
<dbReference type="Gene3D" id="3.40.605.10">
    <property type="entry name" value="Aldehyde Dehydrogenase, Chain A, domain 1"/>
    <property type="match status" value="2"/>
</dbReference>
<keyword evidence="2" id="KW-0560">Oxidoreductase</keyword>
<evidence type="ECO:0000259" key="3">
    <source>
        <dbReference type="Pfam" id="PF00171"/>
    </source>
</evidence>
<dbReference type="InterPro" id="IPR015590">
    <property type="entry name" value="Aldehyde_DH_dom"/>
</dbReference>
<dbReference type="PANTHER" id="PTHR42804:SF1">
    <property type="entry name" value="ALDEHYDE DEHYDROGENASE-RELATED"/>
    <property type="match status" value="1"/>
</dbReference>
<sequence length="378" mass="39223">MSKRLRSAAVLPVDGVELSTAEQRTFPALEPTTGEPLWQVPDAGVEDAVTAATAARRALLETPWSTDLTLRSDALRRFHEALHDRADDFALLMATEAGVPVALRADHLDAPIAQMLVEDRDQQPAVTAVITPGTSPLAVAIEEVGRVLVAGGTVVLKPAVEASSAALELGRIALDILPRGVLNVITSRDVDVAIALTQDPRIDAVSFTGSAVSGERVLVAATRAGKATRIDVGGASAAQATDDDLAEVVRAAAAAVVANAGQGCRLPTSVLVPPHRHDEALALAVEAMESAVVGDPTDPATRCGPLRSRVARDRVLRYLALAASEGGTVATGGHALDRPGWWIAPTVMGGLSPQSRLVREEVLGPVLMVVADDASARA</sequence>
<dbReference type="InterPro" id="IPR016162">
    <property type="entry name" value="Ald_DH_N"/>
</dbReference>
<proteinExistence type="inferred from homology"/>
<dbReference type="SUPFAM" id="SSF53720">
    <property type="entry name" value="ALDH-like"/>
    <property type="match status" value="1"/>
</dbReference>
<dbReference type="InterPro" id="IPR016161">
    <property type="entry name" value="Ald_DH/histidinol_DH"/>
</dbReference>
<dbReference type="PANTHER" id="PTHR42804">
    <property type="entry name" value="ALDEHYDE DEHYDROGENASE"/>
    <property type="match status" value="1"/>
</dbReference>
<feature type="domain" description="Aldehyde dehydrogenase" evidence="3">
    <location>
        <begin position="21"/>
        <end position="108"/>
    </location>
</feature>
<protein>
    <submittedName>
        <fullName evidence="4">Aldehyde dehydrogenase family protein</fullName>
    </submittedName>
</protein>
<evidence type="ECO:0000256" key="2">
    <source>
        <dbReference type="ARBA" id="ARBA00023002"/>
    </source>
</evidence>
<accession>A0ABS1L5H5</accession>
<gene>
    <name evidence="4" type="ORF">JI751_01045</name>
</gene>
<dbReference type="Proteomes" id="UP000636918">
    <property type="component" value="Unassembled WGS sequence"/>
</dbReference>
<comment type="caution">
    <text evidence="4">The sequence shown here is derived from an EMBL/GenBank/DDBJ whole genome shotgun (WGS) entry which is preliminary data.</text>
</comment>
<feature type="domain" description="Aldehyde dehydrogenase" evidence="3">
    <location>
        <begin position="126"/>
        <end position="371"/>
    </location>
</feature>
<dbReference type="Gene3D" id="3.40.309.10">
    <property type="entry name" value="Aldehyde Dehydrogenase, Chain A, domain 2"/>
    <property type="match status" value="1"/>
</dbReference>
<evidence type="ECO:0000313" key="5">
    <source>
        <dbReference type="Proteomes" id="UP000636918"/>
    </source>
</evidence>
<keyword evidence="5" id="KW-1185">Reference proteome</keyword>
<dbReference type="RefSeq" id="WP_201932316.1">
    <property type="nucleotide sequence ID" value="NZ_JAERSG010000001.1"/>
</dbReference>
<dbReference type="InterPro" id="IPR016163">
    <property type="entry name" value="Ald_DH_C"/>
</dbReference>
<evidence type="ECO:0000313" key="4">
    <source>
        <dbReference type="EMBL" id="MBL0746182.1"/>
    </source>
</evidence>
<dbReference type="EMBL" id="JAERSG010000001">
    <property type="protein sequence ID" value="MBL0746182.1"/>
    <property type="molecule type" value="Genomic_DNA"/>
</dbReference>
<reference evidence="4 5" key="1">
    <citation type="submission" date="2021-01" db="EMBL/GenBank/DDBJ databases">
        <title>Genome seq and assembly of Nocardiodes sp. G10.</title>
        <authorList>
            <person name="Chhetri G."/>
        </authorList>
    </citation>
    <scope>NUCLEOTIDE SEQUENCE [LARGE SCALE GENOMIC DNA]</scope>
    <source>
        <strain evidence="4 5">G10</strain>
    </source>
</reference>
<dbReference type="Pfam" id="PF00171">
    <property type="entry name" value="Aldedh"/>
    <property type="match status" value="2"/>
</dbReference>
<name>A0ABS1L5H5_9ACTN</name>
<evidence type="ECO:0000256" key="1">
    <source>
        <dbReference type="ARBA" id="ARBA00009986"/>
    </source>
</evidence>
<organism evidence="4 5">
    <name type="scientific">Nocardioides baculatus</name>
    <dbReference type="NCBI Taxonomy" id="2801337"/>
    <lineage>
        <taxon>Bacteria</taxon>
        <taxon>Bacillati</taxon>
        <taxon>Actinomycetota</taxon>
        <taxon>Actinomycetes</taxon>
        <taxon>Propionibacteriales</taxon>
        <taxon>Nocardioidaceae</taxon>
        <taxon>Nocardioides</taxon>
    </lineage>
</organism>